<name>A0A4Z0AC73_9AGAM</name>
<dbReference type="EMBL" id="SFCI01000016">
    <property type="protein sequence ID" value="TFY83659.1"/>
    <property type="molecule type" value="Genomic_DNA"/>
</dbReference>
<organism evidence="3 4">
    <name type="scientific">Hericium alpestre</name>
    <dbReference type="NCBI Taxonomy" id="135208"/>
    <lineage>
        <taxon>Eukaryota</taxon>
        <taxon>Fungi</taxon>
        <taxon>Dikarya</taxon>
        <taxon>Basidiomycota</taxon>
        <taxon>Agaricomycotina</taxon>
        <taxon>Agaricomycetes</taxon>
        <taxon>Russulales</taxon>
        <taxon>Hericiaceae</taxon>
        <taxon>Hericium</taxon>
    </lineage>
</organism>
<dbReference type="GO" id="GO:0046983">
    <property type="term" value="F:protein dimerization activity"/>
    <property type="evidence" value="ECO:0007669"/>
    <property type="project" value="InterPro"/>
</dbReference>
<sequence>MRSMTYKFPAASFPAAHTPPATQRTVSISTDGSEGKSKGAREQDRMRDRRRNRLAELNALLPPPYRQDSHQPDMRAIDGAIDYLRVVQATIDELQREVGALNAQCRSAQAANEHLVYEKTAMAGTIAQMQAQAMSQEA</sequence>
<keyword evidence="1" id="KW-0175">Coiled coil</keyword>
<evidence type="ECO:0000256" key="1">
    <source>
        <dbReference type="SAM" id="Coils"/>
    </source>
</evidence>
<proteinExistence type="predicted"/>
<comment type="caution">
    <text evidence="3">The sequence shown here is derived from an EMBL/GenBank/DDBJ whole genome shotgun (WGS) entry which is preliminary data.</text>
</comment>
<keyword evidence="4" id="KW-1185">Reference proteome</keyword>
<evidence type="ECO:0000313" key="3">
    <source>
        <dbReference type="EMBL" id="TFY83659.1"/>
    </source>
</evidence>
<dbReference type="Proteomes" id="UP000298061">
    <property type="component" value="Unassembled WGS sequence"/>
</dbReference>
<protein>
    <recommendedName>
        <fullName evidence="5">BHLH domain-containing protein</fullName>
    </recommendedName>
</protein>
<dbReference type="AlphaFoldDB" id="A0A4Z0AC73"/>
<feature type="region of interest" description="Disordered" evidence="2">
    <location>
        <begin position="1"/>
        <end position="50"/>
    </location>
</feature>
<evidence type="ECO:0000256" key="2">
    <source>
        <dbReference type="SAM" id="MobiDB-lite"/>
    </source>
</evidence>
<gene>
    <name evidence="3" type="ORF">EWM64_g344</name>
</gene>
<dbReference type="Gene3D" id="4.10.280.10">
    <property type="entry name" value="Helix-loop-helix DNA-binding domain"/>
    <property type="match status" value="1"/>
</dbReference>
<dbReference type="InterPro" id="IPR036638">
    <property type="entry name" value="HLH_DNA-bd_sf"/>
</dbReference>
<evidence type="ECO:0008006" key="5">
    <source>
        <dbReference type="Google" id="ProtNLM"/>
    </source>
</evidence>
<feature type="compositionally biased region" description="Basic and acidic residues" evidence="2">
    <location>
        <begin position="33"/>
        <end position="47"/>
    </location>
</feature>
<evidence type="ECO:0000313" key="4">
    <source>
        <dbReference type="Proteomes" id="UP000298061"/>
    </source>
</evidence>
<accession>A0A4Z0AC73</accession>
<reference evidence="3 4" key="1">
    <citation type="submission" date="2019-02" db="EMBL/GenBank/DDBJ databases">
        <title>Genome sequencing of the rare red list fungi Hericium alpestre (H. flagellum).</title>
        <authorList>
            <person name="Buettner E."/>
            <person name="Kellner H."/>
        </authorList>
    </citation>
    <scope>NUCLEOTIDE SEQUENCE [LARGE SCALE GENOMIC DNA]</scope>
    <source>
        <strain evidence="3 4">DSM 108284</strain>
    </source>
</reference>
<dbReference type="SUPFAM" id="SSF47459">
    <property type="entry name" value="HLH, helix-loop-helix DNA-binding domain"/>
    <property type="match status" value="1"/>
</dbReference>
<feature type="coiled-coil region" evidence="1">
    <location>
        <begin position="84"/>
        <end position="111"/>
    </location>
</feature>
<feature type="compositionally biased region" description="Polar residues" evidence="2">
    <location>
        <begin position="20"/>
        <end position="32"/>
    </location>
</feature>